<feature type="region of interest" description="Disordered" evidence="1">
    <location>
        <begin position="464"/>
        <end position="483"/>
    </location>
</feature>
<feature type="region of interest" description="Disordered" evidence="1">
    <location>
        <begin position="134"/>
        <end position="159"/>
    </location>
</feature>
<feature type="compositionally biased region" description="Pro residues" evidence="1">
    <location>
        <begin position="464"/>
        <end position="477"/>
    </location>
</feature>
<dbReference type="GO" id="GO:0005184">
    <property type="term" value="F:neuropeptide hormone activity"/>
    <property type="evidence" value="ECO:0007669"/>
    <property type="project" value="InterPro"/>
</dbReference>
<feature type="region of interest" description="Disordered" evidence="1">
    <location>
        <begin position="171"/>
        <end position="229"/>
    </location>
</feature>
<feature type="region of interest" description="Disordered" evidence="1">
    <location>
        <begin position="94"/>
        <end position="115"/>
    </location>
</feature>
<protein>
    <recommendedName>
        <fullName evidence="4">Neurosecretory protein VGF</fullName>
    </recommendedName>
</protein>
<comment type="caution">
    <text evidence="2">The sequence shown here is derived from an EMBL/GenBank/DDBJ whole genome shotgun (WGS) entry which is preliminary data.</text>
</comment>
<sequence length="596" mass="66847">MQRSEGSEFDPDTKILINGGADVNEQPIPGVCPPHPCLPLRMVMTRRRHGSGAQILLLVLLGITQRLTTAAPVAGERHSDRERDVGGIADLSKMQSELGNGPAGNGLGQTPREEQLLPDVDPGALAAALLEVLTHPEGKNGGGEDEQGDLLGGEGDDGGHEELELAVVAAAEAREEEERRKRRVGEGGVTEESKGQTSSQTAPEGKVTLVKEEENDDRSQREEKEGAQKLQAALEELESLAAAAERGREMALRRQARGYFPNIDLGLQDNEILPPLQGYKLYNQHLARAGKKLKWEEERRKNRLQYNELNGMDDFEEDGADGGEEGEVLTREEEEARARAEQEEIRRQVAEAQRAKAEEEKLADIASDMLLQYMVKKQGAAYGDGKRKGTLGGNAAEDKRSDEEDDDDDDIDPQTIDKLIEISSKLHLPADDVVDIISDVEEKRKKKDSPEKFPHYRPLVPPPVFTPVARYPPPKQSPPFYGSSRKWYKDKFKVKSSKQKYWSKPHKQVLAYPSYPFYQKPYRAYYPVYFPSPKPKPRYYAKPALSLDDLLGNSMDYDFQPPKRRYRNRKRPSHPRNPYISNYILPHPGLTRPCPC</sequence>
<dbReference type="Proteomes" id="UP001046870">
    <property type="component" value="Chromosome 3"/>
</dbReference>
<dbReference type="PANTHER" id="PTHR15159:SF3">
    <property type="entry name" value="SI:DKEY-175G6.2"/>
    <property type="match status" value="1"/>
</dbReference>
<reference evidence="2" key="1">
    <citation type="submission" date="2021-01" db="EMBL/GenBank/DDBJ databases">
        <authorList>
            <person name="Zahm M."/>
            <person name="Roques C."/>
            <person name="Cabau C."/>
            <person name="Klopp C."/>
            <person name="Donnadieu C."/>
            <person name="Jouanno E."/>
            <person name="Lampietro C."/>
            <person name="Louis A."/>
            <person name="Herpin A."/>
            <person name="Echchiki A."/>
            <person name="Berthelot C."/>
            <person name="Parey E."/>
            <person name="Roest-Crollius H."/>
            <person name="Braasch I."/>
            <person name="Postlethwait J."/>
            <person name="Bobe J."/>
            <person name="Montfort J."/>
            <person name="Bouchez O."/>
            <person name="Begum T."/>
            <person name="Mejri S."/>
            <person name="Adams A."/>
            <person name="Chen W.-J."/>
            <person name="Guiguen Y."/>
        </authorList>
    </citation>
    <scope>NUCLEOTIDE SEQUENCE</scope>
    <source>
        <strain evidence="2">YG-15Mar2019-1</strain>
        <tissue evidence="2">Brain</tissue>
    </source>
</reference>
<dbReference type="PANTHER" id="PTHR15159">
    <property type="entry name" value="NEUROSECRETORY PROTEIN VGF"/>
    <property type="match status" value="1"/>
</dbReference>
<feature type="region of interest" description="Disordered" evidence="1">
    <location>
        <begin position="306"/>
        <end position="344"/>
    </location>
</feature>
<dbReference type="AlphaFoldDB" id="A0A9D3TIL6"/>
<feature type="region of interest" description="Disordered" evidence="1">
    <location>
        <begin position="556"/>
        <end position="579"/>
    </location>
</feature>
<evidence type="ECO:0000313" key="3">
    <source>
        <dbReference type="Proteomes" id="UP001046870"/>
    </source>
</evidence>
<accession>A0A9D3TIL6</accession>
<evidence type="ECO:0000313" key="2">
    <source>
        <dbReference type="EMBL" id="KAG7484116.1"/>
    </source>
</evidence>
<dbReference type="OrthoDB" id="8926660at2759"/>
<feature type="region of interest" description="Disordered" evidence="1">
    <location>
        <begin position="381"/>
        <end position="414"/>
    </location>
</feature>
<evidence type="ECO:0008006" key="4">
    <source>
        <dbReference type="Google" id="ProtNLM"/>
    </source>
</evidence>
<feature type="compositionally biased region" description="Acidic residues" evidence="1">
    <location>
        <begin position="403"/>
        <end position="412"/>
    </location>
</feature>
<evidence type="ECO:0000256" key="1">
    <source>
        <dbReference type="SAM" id="MobiDB-lite"/>
    </source>
</evidence>
<feature type="compositionally biased region" description="Basic and acidic residues" evidence="1">
    <location>
        <begin position="209"/>
        <end position="227"/>
    </location>
</feature>
<proteinExistence type="predicted"/>
<dbReference type="EMBL" id="JAFDVH010000003">
    <property type="protein sequence ID" value="KAG7484116.1"/>
    <property type="molecule type" value="Genomic_DNA"/>
</dbReference>
<feature type="compositionally biased region" description="Basic residues" evidence="1">
    <location>
        <begin position="562"/>
        <end position="574"/>
    </location>
</feature>
<organism evidence="2 3">
    <name type="scientific">Megalops atlanticus</name>
    <name type="common">Tarpon</name>
    <name type="synonym">Clupea gigantea</name>
    <dbReference type="NCBI Taxonomy" id="7932"/>
    <lineage>
        <taxon>Eukaryota</taxon>
        <taxon>Metazoa</taxon>
        <taxon>Chordata</taxon>
        <taxon>Craniata</taxon>
        <taxon>Vertebrata</taxon>
        <taxon>Euteleostomi</taxon>
        <taxon>Actinopterygii</taxon>
        <taxon>Neopterygii</taxon>
        <taxon>Teleostei</taxon>
        <taxon>Elopiformes</taxon>
        <taxon>Megalopidae</taxon>
        <taxon>Megalops</taxon>
    </lineage>
</organism>
<feature type="region of interest" description="Disordered" evidence="1">
    <location>
        <begin position="1"/>
        <end position="28"/>
    </location>
</feature>
<gene>
    <name evidence="2" type="ORF">MATL_G00045530</name>
</gene>
<dbReference type="InterPro" id="IPR026128">
    <property type="entry name" value="VGF"/>
</dbReference>
<feature type="compositionally biased region" description="Acidic residues" evidence="1">
    <location>
        <begin position="311"/>
        <end position="327"/>
    </location>
</feature>
<keyword evidence="3" id="KW-1185">Reference proteome</keyword>
<feature type="compositionally biased region" description="Basic and acidic residues" evidence="1">
    <location>
        <begin position="328"/>
        <end position="344"/>
    </location>
</feature>
<name>A0A9D3TIL6_MEGAT</name>